<feature type="compositionally biased region" description="Basic and acidic residues" evidence="1">
    <location>
        <begin position="260"/>
        <end position="318"/>
    </location>
</feature>
<dbReference type="GO" id="GO:0005634">
    <property type="term" value="C:nucleus"/>
    <property type="evidence" value="ECO:0007669"/>
    <property type="project" value="TreeGrafter"/>
</dbReference>
<dbReference type="EC" id="3.4.22.34" evidence="2"/>
<gene>
    <name evidence="2" type="ORF">BMF94_2100</name>
</gene>
<evidence type="ECO:0000313" key="3">
    <source>
        <dbReference type="Proteomes" id="UP000237144"/>
    </source>
</evidence>
<dbReference type="OrthoDB" id="1714508at2759"/>
<dbReference type="Pfam" id="PF07818">
    <property type="entry name" value="HCNGP"/>
    <property type="match status" value="1"/>
</dbReference>
<accession>A0A2S5BDI2</accession>
<dbReference type="Proteomes" id="UP000237144">
    <property type="component" value="Unassembled WGS sequence"/>
</dbReference>
<feature type="compositionally biased region" description="Low complexity" evidence="1">
    <location>
        <begin position="243"/>
        <end position="259"/>
    </location>
</feature>
<dbReference type="EMBL" id="PJQD01000021">
    <property type="protein sequence ID" value="POY74827.1"/>
    <property type="molecule type" value="Genomic_DNA"/>
</dbReference>
<organism evidence="2 3">
    <name type="scientific">Rhodotorula taiwanensis</name>
    <dbReference type="NCBI Taxonomy" id="741276"/>
    <lineage>
        <taxon>Eukaryota</taxon>
        <taxon>Fungi</taxon>
        <taxon>Dikarya</taxon>
        <taxon>Basidiomycota</taxon>
        <taxon>Pucciniomycotina</taxon>
        <taxon>Microbotryomycetes</taxon>
        <taxon>Sporidiobolales</taxon>
        <taxon>Sporidiobolaceae</taxon>
        <taxon>Rhodotorula</taxon>
    </lineage>
</organism>
<sequence>MQSLVGYGSDSDDESRPQQPVAGPSSLTGAAVAYAVEDAPSDRRTAPPAPQPALTRIKGAASARSNSPLSGVRLPTSTGNSPRSGPSAASLGKRRESSASPPPFARADAGRTERNGSESSPAPSAAGSSGPAAYLNTLAEFGIPPIPTGPCAPSVQAKLANFHNLRLSRGLHFNDSLHASKAFRNPRIYAKLVEFVDVDESGSNWDPEIWNAREIGPDATASRIAELQKIRSEAKQTGASQRSSIAFAPSTTSTSASSRAADDPRQAGLSRRADDGRGEREYRPRDRDREKDWDRGGDGKRSRWDRGGRDRSRSPRRK</sequence>
<keyword evidence="2" id="KW-0378">Hydrolase</keyword>
<feature type="compositionally biased region" description="Low complexity" evidence="1">
    <location>
        <begin position="117"/>
        <end position="130"/>
    </location>
</feature>
<dbReference type="AlphaFoldDB" id="A0A2S5BDI2"/>
<keyword evidence="3" id="KW-1185">Reference proteome</keyword>
<feature type="compositionally biased region" description="Polar residues" evidence="1">
    <location>
        <begin position="63"/>
        <end position="84"/>
    </location>
</feature>
<name>A0A2S5BDI2_9BASI</name>
<evidence type="ECO:0000313" key="2">
    <source>
        <dbReference type="EMBL" id="POY74827.1"/>
    </source>
</evidence>
<feature type="region of interest" description="Disordered" evidence="1">
    <location>
        <begin position="232"/>
        <end position="318"/>
    </location>
</feature>
<dbReference type="PANTHER" id="PTHR13464:SF0">
    <property type="entry name" value="SAP30-BINDING PROTEIN"/>
    <property type="match status" value="1"/>
</dbReference>
<comment type="caution">
    <text evidence="2">The sequence shown here is derived from an EMBL/GenBank/DDBJ whole genome shotgun (WGS) entry which is preliminary data.</text>
</comment>
<feature type="region of interest" description="Disordered" evidence="1">
    <location>
        <begin position="1"/>
        <end position="130"/>
    </location>
</feature>
<reference evidence="2 3" key="1">
    <citation type="journal article" date="2018" name="Front. Microbiol.">
        <title>Prospects for Fungal Bioremediation of Acidic Radioactive Waste Sites: Characterization and Genome Sequence of Rhodotorula taiwanensis MD1149.</title>
        <authorList>
            <person name="Tkavc R."/>
            <person name="Matrosova V.Y."/>
            <person name="Grichenko O.E."/>
            <person name="Gostincar C."/>
            <person name="Volpe R.P."/>
            <person name="Klimenkova P."/>
            <person name="Gaidamakova E.K."/>
            <person name="Zhou C.E."/>
            <person name="Stewart B.J."/>
            <person name="Lyman M.G."/>
            <person name="Malfatti S.A."/>
            <person name="Rubinfeld B."/>
            <person name="Courtot M."/>
            <person name="Singh J."/>
            <person name="Dalgard C.L."/>
            <person name="Hamilton T."/>
            <person name="Frey K.G."/>
            <person name="Gunde-Cimerman N."/>
            <person name="Dugan L."/>
            <person name="Daly M.J."/>
        </authorList>
    </citation>
    <scope>NUCLEOTIDE SEQUENCE [LARGE SCALE GENOMIC DNA]</scope>
    <source>
        <strain evidence="2 3">MD1149</strain>
    </source>
</reference>
<dbReference type="PANTHER" id="PTHR13464">
    <property type="entry name" value="TRANSCRIPTIONAL REGULATOR PROTEIN HCNGP"/>
    <property type="match status" value="1"/>
</dbReference>
<protein>
    <submittedName>
        <fullName evidence="2">Putative Legumain</fullName>
        <ecNumber evidence="2">3.4.22.34</ecNumber>
    </submittedName>
</protein>
<evidence type="ECO:0000256" key="1">
    <source>
        <dbReference type="SAM" id="MobiDB-lite"/>
    </source>
</evidence>
<proteinExistence type="predicted"/>
<dbReference type="GO" id="GO:0004197">
    <property type="term" value="F:cysteine-type endopeptidase activity"/>
    <property type="evidence" value="ECO:0007669"/>
    <property type="project" value="UniProtKB-EC"/>
</dbReference>
<dbReference type="InterPro" id="IPR012479">
    <property type="entry name" value="SAP30BP"/>
</dbReference>
<dbReference type="STRING" id="741276.A0A2S5BDI2"/>
<dbReference type="GO" id="GO:0006355">
    <property type="term" value="P:regulation of DNA-templated transcription"/>
    <property type="evidence" value="ECO:0007669"/>
    <property type="project" value="InterPro"/>
</dbReference>